<gene>
    <name evidence="2" type="ORF">FSB_LOCUS3908</name>
</gene>
<accession>A0A2N9EAN8</accession>
<dbReference type="AlphaFoldDB" id="A0A2N9EAN8"/>
<dbReference type="EMBL" id="OIVN01000194">
    <property type="protein sequence ID" value="SPC76026.1"/>
    <property type="molecule type" value="Genomic_DNA"/>
</dbReference>
<reference evidence="2" key="1">
    <citation type="submission" date="2018-02" db="EMBL/GenBank/DDBJ databases">
        <authorList>
            <person name="Cohen D.B."/>
            <person name="Kent A.D."/>
        </authorList>
    </citation>
    <scope>NUCLEOTIDE SEQUENCE</scope>
</reference>
<feature type="compositionally biased region" description="Basic residues" evidence="1">
    <location>
        <begin position="45"/>
        <end position="55"/>
    </location>
</feature>
<protein>
    <submittedName>
        <fullName evidence="2">Uncharacterized protein</fullName>
    </submittedName>
</protein>
<proteinExistence type="predicted"/>
<feature type="region of interest" description="Disordered" evidence="1">
    <location>
        <begin position="1"/>
        <end position="62"/>
    </location>
</feature>
<organism evidence="2">
    <name type="scientific">Fagus sylvatica</name>
    <name type="common">Beechnut</name>
    <dbReference type="NCBI Taxonomy" id="28930"/>
    <lineage>
        <taxon>Eukaryota</taxon>
        <taxon>Viridiplantae</taxon>
        <taxon>Streptophyta</taxon>
        <taxon>Embryophyta</taxon>
        <taxon>Tracheophyta</taxon>
        <taxon>Spermatophyta</taxon>
        <taxon>Magnoliopsida</taxon>
        <taxon>eudicotyledons</taxon>
        <taxon>Gunneridae</taxon>
        <taxon>Pentapetalae</taxon>
        <taxon>rosids</taxon>
        <taxon>fabids</taxon>
        <taxon>Fagales</taxon>
        <taxon>Fagaceae</taxon>
        <taxon>Fagus</taxon>
    </lineage>
</organism>
<evidence type="ECO:0000256" key="1">
    <source>
        <dbReference type="SAM" id="MobiDB-lite"/>
    </source>
</evidence>
<evidence type="ECO:0000313" key="2">
    <source>
        <dbReference type="EMBL" id="SPC76026.1"/>
    </source>
</evidence>
<feature type="compositionally biased region" description="Pro residues" evidence="1">
    <location>
        <begin position="1"/>
        <end position="32"/>
    </location>
</feature>
<sequence length="128" mass="13451">MSYTPTPPIKPPPPPTASPSPVPYSPIVPSPPTANHYAHPPPPPHHYHHHVHHKPPPPPPVVGVAGAGALPYQFVSANYGGYQPAVPAPGQPQKPSIGKKLAKVLGKFLCGFGKMAIYDEVLGDGTDF</sequence>
<name>A0A2N9EAN8_FAGSY</name>